<comment type="caution">
    <text evidence="8">The sequence shown here is derived from an EMBL/GenBank/DDBJ whole genome shotgun (WGS) entry which is preliminary data.</text>
</comment>
<accession>A0ABQ4NCH7</accession>
<keyword evidence="4" id="KW-1015">Disulfide bond</keyword>
<dbReference type="Proteomes" id="UP000680304">
    <property type="component" value="Unassembled WGS sequence"/>
</dbReference>
<keyword evidence="3" id="KW-0560">Oxidoreductase</keyword>
<dbReference type="PANTHER" id="PTHR43469">
    <property type="entry name" value="DISULFIDE FORMATION PROTEIN-RELATED"/>
    <property type="match status" value="1"/>
</dbReference>
<keyword evidence="9" id="KW-1185">Reference proteome</keyword>
<sequence>MGGSISIYHILIQKLPEKSDNAGFAACGPTSCQDDYLNWFGWLTIPMLALTAFLLIAIALLQAWRVEKQRTSL</sequence>
<evidence type="ECO:0000313" key="9">
    <source>
        <dbReference type="Proteomes" id="UP000680304"/>
    </source>
</evidence>
<dbReference type="InterPro" id="IPR023380">
    <property type="entry name" value="DsbB-like_sf"/>
</dbReference>
<dbReference type="PANTHER" id="PTHR43469:SF1">
    <property type="entry name" value="SPBETA PROPHAGE-DERIVED DISULFIDE BOND FORMATION PROTEIN B"/>
    <property type="match status" value="1"/>
</dbReference>
<name>A0ABQ4NCH7_9BACL</name>
<dbReference type="EMBL" id="BOVJ01000159">
    <property type="protein sequence ID" value="GIQ65940.1"/>
    <property type="molecule type" value="Genomic_DNA"/>
</dbReference>
<keyword evidence="2" id="KW-0249">Electron transport</keyword>
<reference evidence="8 9" key="1">
    <citation type="submission" date="2021-04" db="EMBL/GenBank/DDBJ databases">
        <title>Draft genome sequence of Paenibacillus cisolokensis, LC2-13A.</title>
        <authorList>
            <person name="Uke A."/>
            <person name="Chhe C."/>
            <person name="Baramee S."/>
            <person name="Kosugi A."/>
        </authorList>
    </citation>
    <scope>NUCLEOTIDE SEQUENCE [LARGE SCALE GENOMIC DNA]</scope>
    <source>
        <strain evidence="8 9">LC2-13A</strain>
    </source>
</reference>
<evidence type="ECO:0000256" key="5">
    <source>
        <dbReference type="ARBA" id="ARBA00023186"/>
    </source>
</evidence>
<feature type="transmembrane region" description="Helical" evidence="7">
    <location>
        <begin position="39"/>
        <end position="61"/>
    </location>
</feature>
<evidence type="ECO:0000256" key="1">
    <source>
        <dbReference type="ARBA" id="ARBA00022448"/>
    </source>
</evidence>
<evidence type="ECO:0000256" key="2">
    <source>
        <dbReference type="ARBA" id="ARBA00022982"/>
    </source>
</evidence>
<evidence type="ECO:0000256" key="6">
    <source>
        <dbReference type="ARBA" id="ARBA00023284"/>
    </source>
</evidence>
<dbReference type="InterPro" id="IPR012187">
    <property type="entry name" value="Disulphide_bond_form_BdbC"/>
</dbReference>
<evidence type="ECO:0000256" key="3">
    <source>
        <dbReference type="ARBA" id="ARBA00023002"/>
    </source>
</evidence>
<evidence type="ECO:0000256" key="7">
    <source>
        <dbReference type="SAM" id="Phobius"/>
    </source>
</evidence>
<gene>
    <name evidence="8" type="ORF">PACILC2_45080</name>
</gene>
<keyword evidence="7" id="KW-1133">Transmembrane helix</keyword>
<evidence type="ECO:0000313" key="8">
    <source>
        <dbReference type="EMBL" id="GIQ65940.1"/>
    </source>
</evidence>
<protein>
    <recommendedName>
        <fullName evidence="10">Disulfide bond formation protein DsbB</fullName>
    </recommendedName>
</protein>
<evidence type="ECO:0008006" key="10">
    <source>
        <dbReference type="Google" id="ProtNLM"/>
    </source>
</evidence>
<keyword evidence="7" id="KW-0812">Transmembrane</keyword>
<keyword evidence="1" id="KW-0813">Transport</keyword>
<proteinExistence type="predicted"/>
<organism evidence="8 9">
    <name type="scientific">Paenibacillus cisolokensis</name>
    <dbReference type="NCBI Taxonomy" id="1658519"/>
    <lineage>
        <taxon>Bacteria</taxon>
        <taxon>Bacillati</taxon>
        <taxon>Bacillota</taxon>
        <taxon>Bacilli</taxon>
        <taxon>Bacillales</taxon>
        <taxon>Paenibacillaceae</taxon>
        <taxon>Paenibacillus</taxon>
    </lineage>
</organism>
<dbReference type="SUPFAM" id="SSF158442">
    <property type="entry name" value="DsbB-like"/>
    <property type="match status" value="1"/>
</dbReference>
<dbReference type="RefSeq" id="WP_244863685.1">
    <property type="nucleotide sequence ID" value="NZ_BOVJ01000159.1"/>
</dbReference>
<evidence type="ECO:0000256" key="4">
    <source>
        <dbReference type="ARBA" id="ARBA00023157"/>
    </source>
</evidence>
<keyword evidence="5" id="KW-0143">Chaperone</keyword>
<keyword evidence="7" id="KW-0472">Membrane</keyword>
<keyword evidence="6" id="KW-0676">Redox-active center</keyword>